<dbReference type="SMART" id="SM00028">
    <property type="entry name" value="TPR"/>
    <property type="match status" value="5"/>
</dbReference>
<name>A0A815V1P8_9BILA</name>
<sequence length="533" mass="62085">METCNLKQCSSKSFENVDKQSSTFIFKQLLFESLYHISTNVEKSGIDDMICACRANKNYVNNLEQQKLIDEFLSSYKPMDAIKWYIKPGCFLQESMNEALRSQDIDQIFKFRRIITDIYNQLSELKSEFCDPLEVYRGQLMKRFAVLMLKKCSGGLVSVNSFFSTSEDKHVAEMFSGLGAARPFLESVLFEIMIDTTIKAKPYANIKTEHIKYEKEVLMSIGTVFRIHSVNFDPKYYYHEIYVPMWIIKLSLIKVETEEIQRFINCIIDQEIKPSQIPLSILADYLADLGQFDKALKYHEIQLNELPSPLDLANKQQQQLDLSDIYDSMGSIYRAKKDYILALKYFTICIEQRKLISHNHPKLRETYLQVAFLCRENADYNGALEWYSKLLDMQEKALNPDELYIMETCMLMGPVLCVLNHFPESIKKLEQALQIAERENMSHEIARAYYHMGVVYDKQNDPVKAFINYKQGYKTIKGSVNGTIKGSFYEEFAKQCEKGLKATANKIHAYARIELCENLQFFVLFLRKRRLLG</sequence>
<dbReference type="PANTHER" id="PTHR10098:SF108">
    <property type="entry name" value="TETRATRICOPEPTIDE REPEAT PROTEIN 28"/>
    <property type="match status" value="1"/>
</dbReference>
<dbReference type="Gene3D" id="3.90.176.10">
    <property type="entry name" value="Toxin ADP-ribosyltransferase, Chain A, domain 1"/>
    <property type="match status" value="1"/>
</dbReference>
<dbReference type="PANTHER" id="PTHR10098">
    <property type="entry name" value="RAPSYN-RELATED"/>
    <property type="match status" value="1"/>
</dbReference>
<evidence type="ECO:0000313" key="3">
    <source>
        <dbReference type="Proteomes" id="UP000663829"/>
    </source>
</evidence>
<dbReference type="PROSITE" id="PS51996">
    <property type="entry name" value="TR_MART"/>
    <property type="match status" value="1"/>
</dbReference>
<dbReference type="SUPFAM" id="SSF48452">
    <property type="entry name" value="TPR-like"/>
    <property type="match status" value="1"/>
</dbReference>
<dbReference type="AlphaFoldDB" id="A0A815V1P8"/>
<accession>A0A815V1P8</accession>
<dbReference type="EMBL" id="CAJNOQ010024332">
    <property type="protein sequence ID" value="CAF1526369.1"/>
    <property type="molecule type" value="Genomic_DNA"/>
</dbReference>
<dbReference type="Proteomes" id="UP000663829">
    <property type="component" value="Unassembled WGS sequence"/>
</dbReference>
<dbReference type="Proteomes" id="UP000681722">
    <property type="component" value="Unassembled WGS sequence"/>
</dbReference>
<evidence type="ECO:0000313" key="2">
    <source>
        <dbReference type="EMBL" id="CAF4385363.1"/>
    </source>
</evidence>
<evidence type="ECO:0008006" key="4">
    <source>
        <dbReference type="Google" id="ProtNLM"/>
    </source>
</evidence>
<gene>
    <name evidence="1" type="ORF">GPM918_LOCUS37802</name>
    <name evidence="2" type="ORF">SRO942_LOCUS38581</name>
</gene>
<dbReference type="EMBL" id="CAJOBC010089894">
    <property type="protein sequence ID" value="CAF4385363.1"/>
    <property type="molecule type" value="Genomic_DNA"/>
</dbReference>
<reference evidence="1" key="1">
    <citation type="submission" date="2021-02" db="EMBL/GenBank/DDBJ databases">
        <authorList>
            <person name="Nowell W R."/>
        </authorList>
    </citation>
    <scope>NUCLEOTIDE SEQUENCE</scope>
</reference>
<organism evidence="1 3">
    <name type="scientific">Didymodactylos carnosus</name>
    <dbReference type="NCBI Taxonomy" id="1234261"/>
    <lineage>
        <taxon>Eukaryota</taxon>
        <taxon>Metazoa</taxon>
        <taxon>Spiralia</taxon>
        <taxon>Gnathifera</taxon>
        <taxon>Rotifera</taxon>
        <taxon>Eurotatoria</taxon>
        <taxon>Bdelloidea</taxon>
        <taxon>Philodinida</taxon>
        <taxon>Philodinidae</taxon>
        <taxon>Didymodactylos</taxon>
    </lineage>
</organism>
<dbReference type="SUPFAM" id="SSF56399">
    <property type="entry name" value="ADP-ribosylation"/>
    <property type="match status" value="1"/>
</dbReference>
<dbReference type="InterPro" id="IPR011990">
    <property type="entry name" value="TPR-like_helical_dom_sf"/>
</dbReference>
<keyword evidence="3" id="KW-1185">Reference proteome</keyword>
<proteinExistence type="predicted"/>
<protein>
    <recommendedName>
        <fullName evidence="4">Tetratricopeptide repeat protein</fullName>
    </recommendedName>
</protein>
<dbReference type="Pfam" id="PF13424">
    <property type="entry name" value="TPR_12"/>
    <property type="match status" value="1"/>
</dbReference>
<dbReference type="Gene3D" id="1.25.40.10">
    <property type="entry name" value="Tetratricopeptide repeat domain"/>
    <property type="match status" value="2"/>
</dbReference>
<dbReference type="InterPro" id="IPR019734">
    <property type="entry name" value="TPR_rpt"/>
</dbReference>
<comment type="caution">
    <text evidence="1">The sequence shown here is derived from an EMBL/GenBank/DDBJ whole genome shotgun (WGS) entry which is preliminary data.</text>
</comment>
<evidence type="ECO:0000313" key="1">
    <source>
        <dbReference type="EMBL" id="CAF1526369.1"/>
    </source>
</evidence>